<organism evidence="1 2">
    <name type="scientific">Neoroseomonas soli</name>
    <dbReference type="NCBI Taxonomy" id="1081025"/>
    <lineage>
        <taxon>Bacteria</taxon>
        <taxon>Pseudomonadati</taxon>
        <taxon>Pseudomonadota</taxon>
        <taxon>Alphaproteobacteria</taxon>
        <taxon>Acetobacterales</taxon>
        <taxon>Acetobacteraceae</taxon>
        <taxon>Neoroseomonas</taxon>
    </lineage>
</organism>
<dbReference type="RefSeq" id="WP_211862073.1">
    <property type="nucleotide sequence ID" value="NZ_JAAEDM010000024.1"/>
</dbReference>
<proteinExistence type="predicted"/>
<reference evidence="1" key="2">
    <citation type="journal article" date="2021" name="Syst. Appl. Microbiol.">
        <title>Roseomonas hellenica sp. nov., isolated from roots of wild-growing Alkanna tinctoria.</title>
        <authorList>
            <person name="Rat A."/>
            <person name="Naranjo H.D."/>
            <person name="Lebbe L."/>
            <person name="Cnockaert M."/>
            <person name="Krigas N."/>
            <person name="Grigoriadou K."/>
            <person name="Maloupa E."/>
            <person name="Willems A."/>
        </authorList>
    </citation>
    <scope>NUCLEOTIDE SEQUENCE</scope>
    <source>
        <strain evidence="1">LMG 31231</strain>
    </source>
</reference>
<dbReference type="EMBL" id="JAAEDM010000024">
    <property type="protein sequence ID" value="MBR0671696.1"/>
    <property type="molecule type" value="Genomic_DNA"/>
</dbReference>
<name>A0A9X9WX17_9PROT</name>
<dbReference type="AlphaFoldDB" id="A0A9X9WX17"/>
<evidence type="ECO:0000313" key="2">
    <source>
        <dbReference type="Proteomes" id="UP001138751"/>
    </source>
</evidence>
<reference evidence="1" key="1">
    <citation type="submission" date="2020-01" db="EMBL/GenBank/DDBJ databases">
        <authorList>
            <person name="Rat A."/>
        </authorList>
    </citation>
    <scope>NUCLEOTIDE SEQUENCE</scope>
    <source>
        <strain evidence="1">LMG 31231</strain>
    </source>
</reference>
<sequence length="93" mass="10078">MNDIEDTTSDRPELPEGLVRALKELGCTPEEIISVCLSMITQVADETVHSPRDAHGIAERDVRDEAIVDTSSALIQTAHALLGIIDPSNRSLN</sequence>
<protein>
    <submittedName>
        <fullName evidence="1">Uncharacterized protein</fullName>
    </submittedName>
</protein>
<evidence type="ECO:0000313" key="1">
    <source>
        <dbReference type="EMBL" id="MBR0671696.1"/>
    </source>
</evidence>
<keyword evidence="2" id="KW-1185">Reference proteome</keyword>
<accession>A0A9X9WX17</accession>
<comment type="caution">
    <text evidence="1">The sequence shown here is derived from an EMBL/GenBank/DDBJ whole genome shotgun (WGS) entry which is preliminary data.</text>
</comment>
<dbReference type="Proteomes" id="UP001138751">
    <property type="component" value="Unassembled WGS sequence"/>
</dbReference>
<gene>
    <name evidence="1" type="ORF">GXW76_10980</name>
</gene>